<protein>
    <submittedName>
        <fullName evidence="8">Lysophospholipid acyltransferase family protein</fullName>
    </submittedName>
</protein>
<evidence type="ECO:0000256" key="7">
    <source>
        <dbReference type="SAM" id="MobiDB-lite"/>
    </source>
</evidence>
<evidence type="ECO:0000256" key="6">
    <source>
        <dbReference type="ARBA" id="ARBA00023315"/>
    </source>
</evidence>
<dbReference type="Pfam" id="PF03279">
    <property type="entry name" value="Lip_A_acyltrans"/>
    <property type="match status" value="1"/>
</dbReference>
<sequence length="341" mass="37905">MKRIIWMVQAAGFYCLTLGATLIPAALLDRLAAGIGFLLSCILFNRRKILLDNINRALPFMEHHPLWTASPACSGRLARENFQNMGRSLIEVCWLYHDRGEEVVTNIDLRGREHFEAAQSKGKGMICVSGHCGNWELMALAIGRLLGEGAVIANRQKNPYFDRMVERMRMRYNSRVIYKKGAFRSILTALKRGQLVGILADQAALPADGVLIEVMGRKAWASKAPVQLARKSGAPLVPVFIHREGERHVITFHPEHLLGEDLSEEGMRQETQALSRYVEEFVVAHPTQWYWVHRRWKRAGEAAEATRKNPVGGNAVAPSDTPPGPAPVIGPVRPSTGGFSG</sequence>
<dbReference type="Proteomes" id="UP000636888">
    <property type="component" value="Unassembled WGS sequence"/>
</dbReference>
<dbReference type="PANTHER" id="PTHR30606">
    <property type="entry name" value="LIPID A BIOSYNTHESIS LAUROYL ACYLTRANSFERASE"/>
    <property type="match status" value="1"/>
</dbReference>
<evidence type="ECO:0000313" key="9">
    <source>
        <dbReference type="Proteomes" id="UP000636888"/>
    </source>
</evidence>
<keyword evidence="4" id="KW-0808">Transferase</keyword>
<organism evidence="8 9">
    <name type="scientific">Geomesophilobacter sediminis</name>
    <dbReference type="NCBI Taxonomy" id="2798584"/>
    <lineage>
        <taxon>Bacteria</taxon>
        <taxon>Pseudomonadati</taxon>
        <taxon>Thermodesulfobacteriota</taxon>
        <taxon>Desulfuromonadia</taxon>
        <taxon>Geobacterales</taxon>
        <taxon>Geobacteraceae</taxon>
        <taxon>Geomesophilobacter</taxon>
    </lineage>
</organism>
<name>A0A8J7M3E6_9BACT</name>
<reference evidence="8" key="1">
    <citation type="submission" date="2020-12" db="EMBL/GenBank/DDBJ databases">
        <title>Geomonas sp. Red875, isolated from river sediment.</title>
        <authorList>
            <person name="Xu Z."/>
            <person name="Zhang Z."/>
            <person name="Masuda Y."/>
            <person name="Itoh H."/>
            <person name="Senoo K."/>
        </authorList>
    </citation>
    <scope>NUCLEOTIDE SEQUENCE</scope>
    <source>
        <strain evidence="8">Red875</strain>
    </source>
</reference>
<evidence type="ECO:0000256" key="1">
    <source>
        <dbReference type="ARBA" id="ARBA00004533"/>
    </source>
</evidence>
<keyword evidence="2" id="KW-1003">Cell membrane</keyword>
<evidence type="ECO:0000313" key="8">
    <source>
        <dbReference type="EMBL" id="MBJ6727952.1"/>
    </source>
</evidence>
<keyword evidence="6 8" id="KW-0012">Acyltransferase</keyword>
<evidence type="ECO:0000256" key="4">
    <source>
        <dbReference type="ARBA" id="ARBA00022679"/>
    </source>
</evidence>
<comment type="caution">
    <text evidence="8">The sequence shown here is derived from an EMBL/GenBank/DDBJ whole genome shotgun (WGS) entry which is preliminary data.</text>
</comment>
<keyword evidence="3" id="KW-0997">Cell inner membrane</keyword>
<dbReference type="AlphaFoldDB" id="A0A8J7M3E6"/>
<dbReference type="InterPro" id="IPR004960">
    <property type="entry name" value="LipA_acyltrans"/>
</dbReference>
<evidence type="ECO:0000256" key="5">
    <source>
        <dbReference type="ARBA" id="ARBA00023136"/>
    </source>
</evidence>
<dbReference type="GO" id="GO:0005886">
    <property type="term" value="C:plasma membrane"/>
    <property type="evidence" value="ECO:0007669"/>
    <property type="project" value="UniProtKB-SubCell"/>
</dbReference>
<dbReference type="GO" id="GO:0016746">
    <property type="term" value="F:acyltransferase activity"/>
    <property type="evidence" value="ECO:0007669"/>
    <property type="project" value="UniProtKB-KW"/>
</dbReference>
<dbReference type="PANTHER" id="PTHR30606:SF9">
    <property type="entry name" value="LIPID A BIOSYNTHESIS LAUROYLTRANSFERASE"/>
    <property type="match status" value="1"/>
</dbReference>
<dbReference type="PIRSF" id="PIRSF026649">
    <property type="entry name" value="MsbB"/>
    <property type="match status" value="1"/>
</dbReference>
<dbReference type="EMBL" id="JAEMHM010000034">
    <property type="protein sequence ID" value="MBJ6727952.1"/>
    <property type="molecule type" value="Genomic_DNA"/>
</dbReference>
<gene>
    <name evidence="8" type="ORF">JFN93_24860</name>
</gene>
<dbReference type="GO" id="GO:0009247">
    <property type="term" value="P:glycolipid biosynthetic process"/>
    <property type="evidence" value="ECO:0007669"/>
    <property type="project" value="UniProtKB-ARBA"/>
</dbReference>
<keyword evidence="5" id="KW-0472">Membrane</keyword>
<proteinExistence type="predicted"/>
<evidence type="ECO:0000256" key="2">
    <source>
        <dbReference type="ARBA" id="ARBA00022475"/>
    </source>
</evidence>
<comment type="subcellular location">
    <subcellularLocation>
        <location evidence="1">Cell inner membrane</location>
    </subcellularLocation>
</comment>
<evidence type="ECO:0000256" key="3">
    <source>
        <dbReference type="ARBA" id="ARBA00022519"/>
    </source>
</evidence>
<keyword evidence="9" id="KW-1185">Reference proteome</keyword>
<dbReference type="RefSeq" id="WP_199387093.1">
    <property type="nucleotide sequence ID" value="NZ_JAEMHM010000034.1"/>
</dbReference>
<accession>A0A8J7M3E6</accession>
<dbReference type="CDD" id="cd07984">
    <property type="entry name" value="LPLAT_LABLAT-like"/>
    <property type="match status" value="1"/>
</dbReference>
<feature type="region of interest" description="Disordered" evidence="7">
    <location>
        <begin position="303"/>
        <end position="341"/>
    </location>
</feature>